<accession>Q0SHI1</accession>
<reference evidence="3" key="1">
    <citation type="journal article" date="2006" name="Proc. Natl. Acad. Sci. U.S.A.">
        <title>The complete genome of Rhodococcus sp. RHA1 provides insights into a catabolic powerhouse.</title>
        <authorList>
            <person name="McLeod M.P."/>
            <person name="Warren R.L."/>
            <person name="Hsiao W.W.L."/>
            <person name="Araki N."/>
            <person name="Myhre M."/>
            <person name="Fernandes C."/>
            <person name="Miyazawa D."/>
            <person name="Wong W."/>
            <person name="Lillquist A.L."/>
            <person name="Wang D."/>
            <person name="Dosanjh M."/>
            <person name="Hara H."/>
            <person name="Petrescu A."/>
            <person name="Morin R.D."/>
            <person name="Yang G."/>
            <person name="Stott J.M."/>
            <person name="Schein J.E."/>
            <person name="Shin H."/>
            <person name="Smailus D."/>
            <person name="Siddiqui A.S."/>
            <person name="Marra M.A."/>
            <person name="Jones S.J.M."/>
            <person name="Holt R."/>
            <person name="Brinkman F.S.L."/>
            <person name="Miyauchi K."/>
            <person name="Fukuda M."/>
            <person name="Davies J.E."/>
            <person name="Mohn W.W."/>
            <person name="Eltis L.D."/>
        </authorList>
    </citation>
    <scope>NUCLEOTIDE SEQUENCE [LARGE SCALE GENOMIC DNA]</scope>
    <source>
        <strain evidence="3">RHA1</strain>
    </source>
</reference>
<protein>
    <submittedName>
        <fullName evidence="2">Uncharacterized protein</fullName>
    </submittedName>
</protein>
<sequence>MLFASRGRDLADWYKGEANELACKPDPVPGRRSAGWRPSIWAHRRRVPRAVHPQARASSPRTPAQPHRDPGGTGAAFNLAPGGVYLATPVTRGAGALLPHRFTLTDATPRRMWHRRSVFCGTVPRVTSGCR</sequence>
<dbReference type="EMBL" id="CP000431">
    <property type="protein sequence ID" value="ABG93005.1"/>
    <property type="molecule type" value="Genomic_DNA"/>
</dbReference>
<dbReference type="Proteomes" id="UP000008710">
    <property type="component" value="Chromosome"/>
</dbReference>
<evidence type="ECO:0000313" key="2">
    <source>
        <dbReference type="EMBL" id="ABG93005.1"/>
    </source>
</evidence>
<evidence type="ECO:0000313" key="3">
    <source>
        <dbReference type="Proteomes" id="UP000008710"/>
    </source>
</evidence>
<feature type="region of interest" description="Disordered" evidence="1">
    <location>
        <begin position="47"/>
        <end position="76"/>
    </location>
</feature>
<dbReference type="KEGG" id="rha:RHA1_ro01178"/>
<organism evidence="2 3">
    <name type="scientific">Rhodococcus jostii (strain RHA1)</name>
    <dbReference type="NCBI Taxonomy" id="101510"/>
    <lineage>
        <taxon>Bacteria</taxon>
        <taxon>Bacillati</taxon>
        <taxon>Actinomycetota</taxon>
        <taxon>Actinomycetes</taxon>
        <taxon>Mycobacteriales</taxon>
        <taxon>Nocardiaceae</taxon>
        <taxon>Rhodococcus</taxon>
    </lineage>
</organism>
<name>Q0SHI1_RHOJR</name>
<dbReference type="AlphaFoldDB" id="Q0SHI1"/>
<proteinExistence type="predicted"/>
<gene>
    <name evidence="2" type="ordered locus">RHA1_ro01178</name>
</gene>
<evidence type="ECO:0000256" key="1">
    <source>
        <dbReference type="SAM" id="MobiDB-lite"/>
    </source>
</evidence>
<dbReference type="eggNOG" id="ENOG5031GAW">
    <property type="taxonomic scope" value="Bacteria"/>
</dbReference>
<dbReference type="AntiFam" id="ANF00041">
    <property type="entry name" value="Antisense to RNaseP"/>
</dbReference>
<dbReference type="HOGENOM" id="CLU_1925944_0_0_11"/>